<dbReference type="Pfam" id="PF00646">
    <property type="entry name" value="F-box"/>
    <property type="match status" value="1"/>
</dbReference>
<dbReference type="Proteomes" id="UP000694240">
    <property type="component" value="Chromosome 7"/>
</dbReference>
<organism evidence="2 3">
    <name type="scientific">Arabidopsis thaliana x Arabidopsis arenosa</name>
    <dbReference type="NCBI Taxonomy" id="1240361"/>
    <lineage>
        <taxon>Eukaryota</taxon>
        <taxon>Viridiplantae</taxon>
        <taxon>Streptophyta</taxon>
        <taxon>Embryophyta</taxon>
        <taxon>Tracheophyta</taxon>
        <taxon>Spermatophyta</taxon>
        <taxon>Magnoliopsida</taxon>
        <taxon>eudicotyledons</taxon>
        <taxon>Gunneridae</taxon>
        <taxon>Pentapetalae</taxon>
        <taxon>rosids</taxon>
        <taxon>malvids</taxon>
        <taxon>Brassicales</taxon>
        <taxon>Brassicaceae</taxon>
        <taxon>Camelineae</taxon>
        <taxon>Arabidopsis</taxon>
    </lineage>
</organism>
<evidence type="ECO:0000313" key="3">
    <source>
        <dbReference type="Proteomes" id="UP000694240"/>
    </source>
</evidence>
<evidence type="ECO:0000313" key="2">
    <source>
        <dbReference type="EMBL" id="KAG7587499.1"/>
    </source>
</evidence>
<dbReference type="InterPro" id="IPR044997">
    <property type="entry name" value="F-box_plant"/>
</dbReference>
<protein>
    <submittedName>
        <fullName evidence="2">F-box domain</fullName>
    </submittedName>
</protein>
<sequence length="460" mass="52654">MSLLQNESSILSNQRVSIDAIDNADQICKLPNDMLLKILSELPTEEAIKTCVLSKRWMDTWKEMSNLCFDMRKTITINGIVLPQLLDRAAQLMTQVINNHNGHLETCIIFHYSNQLEDGTLASWIQSLTSVKHTKNLILANFNAHLVPTIEAYVLNLSPEIFYHPKLRTLSLYQYILQDAHAFNNCRNLKHLELLQIFAEIGVFNEVILSCPSLEVLILQIFFFNPSGHLKIDHKNLRILSISCNQIDSIEVRATRLDIFSIENIPCENDKVVLEIPRLPFGRNYWVAGRLFPHTSINISCPPQKNERSAMARPLNNVTLRASLSVSLDLKNPREVEVLRKMLAVWTEKMIELEISFKNNNSLGEEGESSKGGANNKLWEKAEPFPNAEFRVDTIWMHNFSGSNKEQFALASRFVMQKTVMKKMMIKTSFDEKKKKRIEAAVAKLKELPKGNKELSIECF</sequence>
<dbReference type="InterPro" id="IPR053781">
    <property type="entry name" value="F-box_AtFBL13-like"/>
</dbReference>
<accession>A0A8T2BM89</accession>
<gene>
    <name evidence="2" type="ORF">ISN45_Aa02g026840</name>
</gene>
<keyword evidence="3" id="KW-1185">Reference proteome</keyword>
<dbReference type="InterPro" id="IPR001810">
    <property type="entry name" value="F-box_dom"/>
</dbReference>
<comment type="caution">
    <text evidence="2">The sequence shown here is derived from an EMBL/GenBank/DDBJ whole genome shotgun (WGS) entry which is preliminary data.</text>
</comment>
<dbReference type="AlphaFoldDB" id="A0A8T2BM89"/>
<dbReference type="InterPro" id="IPR001611">
    <property type="entry name" value="Leu-rich_rpt"/>
</dbReference>
<dbReference type="PANTHER" id="PTHR32153">
    <property type="entry name" value="OJ000223_09.16 PROTEIN"/>
    <property type="match status" value="1"/>
</dbReference>
<proteinExistence type="predicted"/>
<evidence type="ECO:0000259" key="1">
    <source>
        <dbReference type="PROSITE" id="PS50181"/>
    </source>
</evidence>
<feature type="domain" description="F-box" evidence="1">
    <location>
        <begin position="24"/>
        <end position="72"/>
    </location>
</feature>
<dbReference type="EMBL" id="JAEFBK010000007">
    <property type="protein sequence ID" value="KAG7587499.1"/>
    <property type="molecule type" value="Genomic_DNA"/>
</dbReference>
<name>A0A8T2BM89_9BRAS</name>
<dbReference type="SMART" id="SM00256">
    <property type="entry name" value="FBOX"/>
    <property type="match status" value="1"/>
</dbReference>
<dbReference type="Pfam" id="PF24758">
    <property type="entry name" value="LRR_At5g56370"/>
    <property type="match status" value="1"/>
</dbReference>
<dbReference type="InterPro" id="IPR055411">
    <property type="entry name" value="LRR_FXL15/At3g58940/PEG3-like"/>
</dbReference>
<dbReference type="PROSITE" id="PS51450">
    <property type="entry name" value="LRR"/>
    <property type="match status" value="1"/>
</dbReference>
<dbReference type="CDD" id="cd22160">
    <property type="entry name" value="F-box_AtFBL13-like"/>
    <property type="match status" value="1"/>
</dbReference>
<dbReference type="PROSITE" id="PS50181">
    <property type="entry name" value="FBOX"/>
    <property type="match status" value="1"/>
</dbReference>
<reference evidence="2 3" key="1">
    <citation type="submission" date="2020-12" db="EMBL/GenBank/DDBJ databases">
        <title>Concerted genomic and epigenomic changes stabilize Arabidopsis allopolyploids.</title>
        <authorList>
            <person name="Chen Z."/>
        </authorList>
    </citation>
    <scope>NUCLEOTIDE SEQUENCE [LARGE SCALE GENOMIC DNA]</scope>
    <source>
        <strain evidence="2">Allo738</strain>
        <tissue evidence="2">Leaf</tissue>
    </source>
</reference>